<gene>
    <name evidence="6" type="ORF">NLI96_g12833</name>
</gene>
<evidence type="ECO:0000256" key="3">
    <source>
        <dbReference type="ARBA" id="ARBA00023136"/>
    </source>
</evidence>
<dbReference type="InterPro" id="IPR011527">
    <property type="entry name" value="ABC1_TM_dom"/>
</dbReference>
<dbReference type="PROSITE" id="PS51257">
    <property type="entry name" value="PROKAR_LIPOPROTEIN"/>
    <property type="match status" value="1"/>
</dbReference>
<keyword evidence="2" id="KW-1133">Transmembrane helix</keyword>
<name>A0AAD5UQH0_9APHY</name>
<evidence type="ECO:0000313" key="7">
    <source>
        <dbReference type="Proteomes" id="UP001212997"/>
    </source>
</evidence>
<accession>A0AAD5UQH0</accession>
<dbReference type="GO" id="GO:0005524">
    <property type="term" value="F:ATP binding"/>
    <property type="evidence" value="ECO:0007669"/>
    <property type="project" value="InterPro"/>
</dbReference>
<dbReference type="InterPro" id="IPR036640">
    <property type="entry name" value="ABC1_TM_sf"/>
</dbReference>
<dbReference type="Proteomes" id="UP001212997">
    <property type="component" value="Unassembled WGS sequence"/>
</dbReference>
<feature type="region of interest" description="Disordered" evidence="4">
    <location>
        <begin position="28"/>
        <end position="60"/>
    </location>
</feature>
<evidence type="ECO:0000256" key="2">
    <source>
        <dbReference type="ARBA" id="ARBA00022989"/>
    </source>
</evidence>
<proteinExistence type="predicted"/>
<reference evidence="6" key="1">
    <citation type="submission" date="2022-07" db="EMBL/GenBank/DDBJ databases">
        <title>Genome Sequence of Physisporinus lineatus.</title>
        <authorList>
            <person name="Buettner E."/>
        </authorList>
    </citation>
    <scope>NUCLEOTIDE SEQUENCE</scope>
    <source>
        <strain evidence="6">VT162</strain>
    </source>
</reference>
<sequence length="239" mass="26277">MPRLPQLSEYRPIRSHWQACTAFSAAGCVPTNNPQPPSNPGTPAKPLPAQDQITQSEQRKKDTRIIKFLLANIWPPNDWGMRGRVILGFGLSISGKLLNVQVPLLFKNTIYTTLNIPVAADSAVWVVADSPLTPNFEIADGAVRIGAMLFGELLNATFASVDQRAIRKVARETFEHILNLDLKLHLTRHTGGLTRAINQGTKGITFILQAIVFRIIPTAFETPLACGILFLWDFAAIAT</sequence>
<keyword evidence="1" id="KW-0812">Transmembrane</keyword>
<evidence type="ECO:0000259" key="5">
    <source>
        <dbReference type="PROSITE" id="PS50929"/>
    </source>
</evidence>
<feature type="domain" description="ABC transmembrane type-1" evidence="5">
    <location>
        <begin position="86"/>
        <end position="239"/>
    </location>
</feature>
<dbReference type="EMBL" id="JANAWD010001262">
    <property type="protein sequence ID" value="KAJ3473767.1"/>
    <property type="molecule type" value="Genomic_DNA"/>
</dbReference>
<dbReference type="GO" id="GO:0016020">
    <property type="term" value="C:membrane"/>
    <property type="evidence" value="ECO:0007669"/>
    <property type="project" value="InterPro"/>
</dbReference>
<dbReference type="Gene3D" id="1.20.1560.10">
    <property type="entry name" value="ABC transporter type 1, transmembrane domain"/>
    <property type="match status" value="1"/>
</dbReference>
<keyword evidence="7" id="KW-1185">Reference proteome</keyword>
<keyword evidence="3" id="KW-0472">Membrane</keyword>
<evidence type="ECO:0000256" key="4">
    <source>
        <dbReference type="SAM" id="MobiDB-lite"/>
    </source>
</evidence>
<evidence type="ECO:0000313" key="6">
    <source>
        <dbReference type="EMBL" id="KAJ3473767.1"/>
    </source>
</evidence>
<dbReference type="AlphaFoldDB" id="A0AAD5UQH0"/>
<evidence type="ECO:0000256" key="1">
    <source>
        <dbReference type="ARBA" id="ARBA00022692"/>
    </source>
</evidence>
<comment type="caution">
    <text evidence="6">The sequence shown here is derived from an EMBL/GenBank/DDBJ whole genome shotgun (WGS) entry which is preliminary data.</text>
</comment>
<dbReference type="PROSITE" id="PS50929">
    <property type="entry name" value="ABC_TM1F"/>
    <property type="match status" value="1"/>
</dbReference>
<dbReference type="SUPFAM" id="SSF90123">
    <property type="entry name" value="ABC transporter transmembrane region"/>
    <property type="match status" value="1"/>
</dbReference>
<protein>
    <recommendedName>
        <fullName evidence="5">ABC transmembrane type-1 domain-containing protein</fullName>
    </recommendedName>
</protein>
<dbReference type="GO" id="GO:0140359">
    <property type="term" value="F:ABC-type transporter activity"/>
    <property type="evidence" value="ECO:0007669"/>
    <property type="project" value="InterPro"/>
</dbReference>
<feature type="compositionally biased region" description="Pro residues" evidence="4">
    <location>
        <begin position="33"/>
        <end position="46"/>
    </location>
</feature>
<organism evidence="6 7">
    <name type="scientific">Meripilus lineatus</name>
    <dbReference type="NCBI Taxonomy" id="2056292"/>
    <lineage>
        <taxon>Eukaryota</taxon>
        <taxon>Fungi</taxon>
        <taxon>Dikarya</taxon>
        <taxon>Basidiomycota</taxon>
        <taxon>Agaricomycotina</taxon>
        <taxon>Agaricomycetes</taxon>
        <taxon>Polyporales</taxon>
        <taxon>Meripilaceae</taxon>
        <taxon>Meripilus</taxon>
    </lineage>
</organism>